<protein>
    <recommendedName>
        <fullName evidence="2">Outer membrane protein beta-barrel domain-containing protein</fullName>
    </recommendedName>
</protein>
<feature type="signal peptide" evidence="1">
    <location>
        <begin position="1"/>
        <end position="21"/>
    </location>
</feature>
<evidence type="ECO:0000313" key="4">
    <source>
        <dbReference type="Proteomes" id="UP000294848"/>
    </source>
</evidence>
<dbReference type="InterPro" id="IPR025665">
    <property type="entry name" value="Beta-barrel_OMP_2"/>
</dbReference>
<feature type="domain" description="Outer membrane protein beta-barrel" evidence="2">
    <location>
        <begin position="18"/>
        <end position="227"/>
    </location>
</feature>
<dbReference type="EMBL" id="SNWI01000003">
    <property type="protein sequence ID" value="TDO03097.1"/>
    <property type="molecule type" value="Genomic_DNA"/>
</dbReference>
<evidence type="ECO:0000256" key="1">
    <source>
        <dbReference type="SAM" id="SignalP"/>
    </source>
</evidence>
<dbReference type="RefSeq" id="WP_133464485.1">
    <property type="nucleotide sequence ID" value="NZ_SNWI01000003.1"/>
</dbReference>
<accession>A0A4R6H5E0</accession>
<reference evidence="3 4" key="1">
    <citation type="submission" date="2019-03" db="EMBL/GenBank/DDBJ databases">
        <title>Freshwater and sediment microbial communities from various areas in North America, analyzing microbe dynamics in response to fracking.</title>
        <authorList>
            <person name="Lamendella R."/>
        </authorList>
    </citation>
    <scope>NUCLEOTIDE SEQUENCE [LARGE SCALE GENOMIC DNA]</scope>
    <source>
        <strain evidence="3 4">114D</strain>
    </source>
</reference>
<name>A0A4R6H5E0_9BACT</name>
<evidence type="ECO:0000313" key="3">
    <source>
        <dbReference type="EMBL" id="TDO03097.1"/>
    </source>
</evidence>
<organism evidence="3 4">
    <name type="scientific">Sunxiuqinia elliptica</name>
    <dbReference type="NCBI Taxonomy" id="655355"/>
    <lineage>
        <taxon>Bacteria</taxon>
        <taxon>Pseudomonadati</taxon>
        <taxon>Bacteroidota</taxon>
        <taxon>Bacteroidia</taxon>
        <taxon>Marinilabiliales</taxon>
        <taxon>Prolixibacteraceae</taxon>
        <taxon>Sunxiuqinia</taxon>
    </lineage>
</organism>
<feature type="chain" id="PRO_5020902284" description="Outer membrane protein beta-barrel domain-containing protein" evidence="1">
    <location>
        <begin position="22"/>
        <end position="259"/>
    </location>
</feature>
<evidence type="ECO:0000259" key="2">
    <source>
        <dbReference type="Pfam" id="PF13568"/>
    </source>
</evidence>
<dbReference type="OrthoDB" id="1467485at2"/>
<dbReference type="AlphaFoldDB" id="A0A4R6H5E0"/>
<dbReference type="Pfam" id="PF13568">
    <property type="entry name" value="OMP_b-brl_2"/>
    <property type="match status" value="1"/>
</dbReference>
<gene>
    <name evidence="3" type="ORF">DET52_10336</name>
</gene>
<proteinExistence type="predicted"/>
<keyword evidence="1" id="KW-0732">Signal</keyword>
<dbReference type="Proteomes" id="UP000294848">
    <property type="component" value="Unassembled WGS sequence"/>
</dbReference>
<sequence length="259" mass="29390">MKKLISIIAFLYLSLSGFAQMERVKNLTTFDDKPLHFGFTIAINTLDFHLEHYRPLSLNPEVDETWQSLVVNPGEHPVAAGDTVYADIAEQVPGLTVGIVTNLRLGEYFDLRFLPGLSFGERRLTYNVPVYDVNEGAEPLEYYSIKSTYIDLPLLVKYKSSRLNNQRPYLIAGPAFRVDISKTGKEDLVRVKRGGFYFEAGVGWDTYLRFFRLSTELKVSLGLGNMLNDGPDGTTQRQYYTSAIKKLSSNVFTLSFHFE</sequence>
<comment type="caution">
    <text evidence="3">The sequence shown here is derived from an EMBL/GenBank/DDBJ whole genome shotgun (WGS) entry which is preliminary data.</text>
</comment>